<feature type="compositionally biased region" description="Polar residues" evidence="1">
    <location>
        <begin position="1"/>
        <end position="15"/>
    </location>
</feature>
<evidence type="ECO:0000256" key="1">
    <source>
        <dbReference type="SAM" id="MobiDB-lite"/>
    </source>
</evidence>
<protein>
    <submittedName>
        <fullName evidence="3">Uncharacterized protein</fullName>
    </submittedName>
</protein>
<organism evidence="3 4">
    <name type="scientific">Hymenochirus boettgeri</name>
    <name type="common">Congo dwarf clawed frog</name>
    <dbReference type="NCBI Taxonomy" id="247094"/>
    <lineage>
        <taxon>Eukaryota</taxon>
        <taxon>Metazoa</taxon>
        <taxon>Chordata</taxon>
        <taxon>Craniata</taxon>
        <taxon>Vertebrata</taxon>
        <taxon>Euteleostomi</taxon>
        <taxon>Amphibia</taxon>
        <taxon>Batrachia</taxon>
        <taxon>Anura</taxon>
        <taxon>Pipoidea</taxon>
        <taxon>Pipidae</taxon>
        <taxon>Pipinae</taxon>
        <taxon>Hymenochirus</taxon>
    </lineage>
</organism>
<evidence type="ECO:0000256" key="2">
    <source>
        <dbReference type="SAM" id="Phobius"/>
    </source>
</evidence>
<keyword evidence="4" id="KW-1185">Reference proteome</keyword>
<sequence>MSQQGLISTNSTSTECPGGTRRERSNGGHIPPNSNFLHTREAAISSAVLIGHRLSVIGDEFNRTYDFPFQSRISHIFRISLRLASQCQTGVRNLLRRVQAMANRVGNRASQTAGQSSQLPTRDPKRMCSKLLFALGLIAASGIVIKLGLDH</sequence>
<evidence type="ECO:0000313" key="4">
    <source>
        <dbReference type="Proteomes" id="UP000812440"/>
    </source>
</evidence>
<reference evidence="3" key="1">
    <citation type="thesis" date="2020" institute="ProQuest LLC" country="789 East Eisenhower Parkway, Ann Arbor, MI, USA">
        <title>Comparative Genomics and Chromosome Evolution.</title>
        <authorList>
            <person name="Mudd A.B."/>
        </authorList>
    </citation>
    <scope>NUCLEOTIDE SEQUENCE</scope>
    <source>
        <strain evidence="3">Female2</strain>
        <tissue evidence="3">Blood</tissue>
    </source>
</reference>
<proteinExistence type="predicted"/>
<feature type="region of interest" description="Disordered" evidence="1">
    <location>
        <begin position="1"/>
        <end position="34"/>
    </location>
</feature>
<feature type="transmembrane region" description="Helical" evidence="2">
    <location>
        <begin position="131"/>
        <end position="149"/>
    </location>
</feature>
<dbReference type="EMBL" id="JAACNH010000006">
    <property type="protein sequence ID" value="KAG8438629.1"/>
    <property type="molecule type" value="Genomic_DNA"/>
</dbReference>
<evidence type="ECO:0000313" key="3">
    <source>
        <dbReference type="EMBL" id="KAG8438629.1"/>
    </source>
</evidence>
<gene>
    <name evidence="3" type="ORF">GDO86_004987</name>
</gene>
<comment type="caution">
    <text evidence="3">The sequence shown here is derived from an EMBL/GenBank/DDBJ whole genome shotgun (WGS) entry which is preliminary data.</text>
</comment>
<name>A0A8T2J006_9PIPI</name>
<dbReference type="AlphaFoldDB" id="A0A8T2J006"/>
<keyword evidence="2" id="KW-0812">Transmembrane</keyword>
<dbReference type="OrthoDB" id="9908525at2759"/>
<keyword evidence="2" id="KW-1133">Transmembrane helix</keyword>
<accession>A0A8T2J006</accession>
<dbReference type="Proteomes" id="UP000812440">
    <property type="component" value="Chromosome 3"/>
</dbReference>
<keyword evidence="2" id="KW-0472">Membrane</keyword>